<evidence type="ECO:0000259" key="1">
    <source>
        <dbReference type="Pfam" id="PF18276"/>
    </source>
</evidence>
<dbReference type="EMBL" id="JAADJF010000515">
    <property type="protein sequence ID" value="KAF4415732.1"/>
    <property type="molecule type" value="Genomic_DNA"/>
</dbReference>
<dbReference type="OrthoDB" id="4360026at2759"/>
<keyword evidence="3" id="KW-1185">Reference proteome</keyword>
<gene>
    <name evidence="2" type="ORF">FACUT_13131</name>
</gene>
<accession>A0A8H4J9R9</accession>
<feature type="domain" description="Tc toxin complex TcA C-terminal TcB-binding" evidence="1">
    <location>
        <begin position="80"/>
        <end position="206"/>
    </location>
</feature>
<dbReference type="Proteomes" id="UP000536711">
    <property type="component" value="Unassembled WGS sequence"/>
</dbReference>
<organism evidence="2 3">
    <name type="scientific">Fusarium acutatum</name>
    <dbReference type="NCBI Taxonomy" id="78861"/>
    <lineage>
        <taxon>Eukaryota</taxon>
        <taxon>Fungi</taxon>
        <taxon>Dikarya</taxon>
        <taxon>Ascomycota</taxon>
        <taxon>Pezizomycotina</taxon>
        <taxon>Sordariomycetes</taxon>
        <taxon>Hypocreomycetidae</taxon>
        <taxon>Hypocreales</taxon>
        <taxon>Nectriaceae</taxon>
        <taxon>Fusarium</taxon>
        <taxon>Fusarium fujikuroi species complex</taxon>
    </lineage>
</organism>
<dbReference type="Pfam" id="PF18276">
    <property type="entry name" value="TcA_TcB_BD"/>
    <property type="match status" value="1"/>
</dbReference>
<evidence type="ECO:0000313" key="2">
    <source>
        <dbReference type="EMBL" id="KAF4415732.1"/>
    </source>
</evidence>
<evidence type="ECO:0000313" key="3">
    <source>
        <dbReference type="Proteomes" id="UP000536711"/>
    </source>
</evidence>
<dbReference type="InterPro" id="IPR040840">
    <property type="entry name" value="TcA_TcB_BD"/>
</dbReference>
<name>A0A8H4J9R9_9HYPO</name>
<reference evidence="2 3" key="1">
    <citation type="submission" date="2020-01" db="EMBL/GenBank/DDBJ databases">
        <title>Identification and distribution of gene clusters putatively required for synthesis of sphingolipid metabolism inhibitors in phylogenetically diverse species of the filamentous fungus Fusarium.</title>
        <authorList>
            <person name="Kim H.-S."/>
            <person name="Busman M."/>
            <person name="Brown D.W."/>
            <person name="Divon H."/>
            <person name="Uhlig S."/>
            <person name="Proctor R.H."/>
        </authorList>
    </citation>
    <scope>NUCLEOTIDE SEQUENCE [LARGE SCALE GENOMIC DNA]</scope>
    <source>
        <strain evidence="2 3">NRRL 13308</strain>
    </source>
</reference>
<sequence>MQDIDVPTKDDMRMSSYERMQMDLSVTAAALNLISAGIDGLAAPLCAIPEVETMASPKGVGASVGIGAQKAETSLTFEQGHGLLAADYLWLDLKRLESAYTEGREHDYEITTSISLCQIDPLALLRLRFTGSTTFSFEEYLFELDFPGHYMRRLRSLAVSIPAVIGPHGSINATLTLRNHKYRVLTTSQGGTDYLTASTDHSTFRYYRYVDLHKELNILPDVSIAEEARDHLPVSKDIYELVMNALILYRVMNDCNLSLFDTLQGGACLNGDNCVRSTLDKRQSLHCEIFPPPFYITEDCINGEMQCIVRGIYHNTVFARWCYEQPHLAVLRKFVHARFIMNDDLTWVTYNQPVSKEDLPHIIRYPQQAGPTTYMELFRLMSELKQLVAQALIVCNEPNDFLRVEPELTPEIYEEITNEVRSLLFREFVDQRISYEEEEKLADWTELLHDCYDVEPYDHLVSKEMKPHFTRALEELTLDDVGFESRRAYPPDVKDARDLMRYISTFPNEPRDHYREGHERSV</sequence>
<protein>
    <recommendedName>
        <fullName evidence="1">Tc toxin complex TcA C-terminal TcB-binding domain-containing protein</fullName>
    </recommendedName>
</protein>
<dbReference type="AlphaFoldDB" id="A0A8H4J9R9"/>
<comment type="caution">
    <text evidence="2">The sequence shown here is derived from an EMBL/GenBank/DDBJ whole genome shotgun (WGS) entry which is preliminary data.</text>
</comment>
<proteinExistence type="predicted"/>